<gene>
    <name evidence="1" type="ORF">K8G79_07440</name>
</gene>
<name>A0AAJ1AKA1_9BACT</name>
<protein>
    <submittedName>
        <fullName evidence="1">Uncharacterized protein</fullName>
    </submittedName>
</protein>
<accession>A0AAJ1AKA1</accession>
<dbReference type="EMBL" id="JAIOIU010000090">
    <property type="protein sequence ID" value="MBZ0159951.1"/>
    <property type="molecule type" value="Genomic_DNA"/>
</dbReference>
<sequence>MAKRSNKTLYGFWPDPRQMILLGVLRGYKDLWRIRVGSRFFHLDFEGCGCVGGWKRW</sequence>
<organism evidence="1 2">
    <name type="scientific">Candidatus Methylomirabilis tolerans</name>
    <dbReference type="NCBI Taxonomy" id="3123416"/>
    <lineage>
        <taxon>Bacteria</taxon>
        <taxon>Candidatus Methylomirabilota</taxon>
        <taxon>Candidatus Methylomirabilia</taxon>
        <taxon>Candidatus Methylomirabilales</taxon>
        <taxon>Candidatus Methylomirabilaceae</taxon>
        <taxon>Candidatus Methylomirabilis</taxon>
    </lineage>
</organism>
<evidence type="ECO:0000313" key="1">
    <source>
        <dbReference type="EMBL" id="MBZ0159951.1"/>
    </source>
</evidence>
<dbReference type="Proteomes" id="UP001197609">
    <property type="component" value="Unassembled WGS sequence"/>
</dbReference>
<dbReference type="AlphaFoldDB" id="A0AAJ1AKA1"/>
<evidence type="ECO:0000313" key="2">
    <source>
        <dbReference type="Proteomes" id="UP001197609"/>
    </source>
</evidence>
<comment type="caution">
    <text evidence="1">The sequence shown here is derived from an EMBL/GenBank/DDBJ whole genome shotgun (WGS) entry which is preliminary data.</text>
</comment>
<proteinExistence type="predicted"/>
<reference evidence="1 2" key="1">
    <citation type="journal article" date="2021" name="bioRxiv">
        <title>Unraveling nitrogen, sulfur and carbon metabolic pathways and microbial community transcriptional responses to substrate deprivation and toxicity stresses in a bioreactor mimicking anoxic brackish coastal sediment conditions.</title>
        <authorList>
            <person name="Martins P.D."/>
            <person name="Echeveste M.J."/>
            <person name="Arshad A."/>
            <person name="Kurth J."/>
            <person name="Ouboter H."/>
            <person name="Jetten M.S.M."/>
            <person name="Welte C.U."/>
        </authorList>
    </citation>
    <scope>NUCLEOTIDE SEQUENCE [LARGE SCALE GENOMIC DNA]</scope>
    <source>
        <strain evidence="1">MAG_38</strain>
    </source>
</reference>